<name>A0A4P7PW52_9FLAO</name>
<dbReference type="PROSITE" id="PS51257">
    <property type="entry name" value="PROKAR_LIPOPROTEIN"/>
    <property type="match status" value="1"/>
</dbReference>
<proteinExistence type="predicted"/>
<dbReference type="InterPro" id="IPR011050">
    <property type="entry name" value="Pectin_lyase_fold/virulence"/>
</dbReference>
<dbReference type="AlphaFoldDB" id="A0A4P7PW52"/>
<dbReference type="Proteomes" id="UP000296862">
    <property type="component" value="Chromosome"/>
</dbReference>
<dbReference type="KEGG" id="fsn:GS03_02562"/>
<accession>A0A4P7PW52</accession>
<sequence length="515" mass="56690">MRKLIILFFVGLAVTVSSCRQDFVFEPSTGDLVFSRDTIYLDTVFTNIGSSTYTLKVYNKSSKDIKIPTIRLAKGVGTKYRITVDGMTGDENRVFHDVELLAKDSMYIFIETTAGIGDANPSDFLYTDQIEFDSGANLQKVELVTLIQDAYFIFPNKQNGITESIPIGFNEDGTVLETNGRNLNHNHPDNGDEYTFRTDKPYVVYGYASVPSGETLTIPGGARVHFHADSGLVVQDGGTLHITGSTSTTEALENEVIFEGDRLEPIFSDVPGQWGTVYLREGSTNHSIKNLTIKNAIIGLLVENNFGTPMTIENTQIYDCSNIGLLGRAATIEGKNIVINTAGVASLACTLGGSYEFKHCTFNNNWSSSKQVAVTVDNYYTDPTTDQQVAFDLTKADFKNCIIFGSNQVELLVNKSTDTSKQFNKLFSKCQIRFNNSNNQFTNNPDYAFINDTSEIIKNGIVDFQDISKNKLFIGEDSDAKGFGVDVGVPLDILGNPRNAVFDLGAYNSIIFPSN</sequence>
<organism evidence="1 2">
    <name type="scientific">Flavobacterium sangjuense</name>
    <dbReference type="NCBI Taxonomy" id="2518177"/>
    <lineage>
        <taxon>Bacteria</taxon>
        <taxon>Pseudomonadati</taxon>
        <taxon>Bacteroidota</taxon>
        <taxon>Flavobacteriia</taxon>
        <taxon>Flavobacteriales</taxon>
        <taxon>Flavobacteriaceae</taxon>
        <taxon>Flavobacterium</taxon>
    </lineage>
</organism>
<reference evidence="1 2" key="1">
    <citation type="submission" date="2019-04" db="EMBL/GenBank/DDBJ databases">
        <title>Flavobacterium sp. GS03.</title>
        <authorList>
            <person name="Kim H."/>
        </authorList>
    </citation>
    <scope>NUCLEOTIDE SEQUENCE [LARGE SCALE GENOMIC DNA]</scope>
    <source>
        <strain evidence="1 2">GS03</strain>
    </source>
</reference>
<evidence type="ECO:0008006" key="3">
    <source>
        <dbReference type="Google" id="ProtNLM"/>
    </source>
</evidence>
<protein>
    <recommendedName>
        <fullName evidence="3">Right handed beta helix domain-containing protein</fullName>
    </recommendedName>
</protein>
<gene>
    <name evidence="1" type="ORF">GS03_02562</name>
</gene>
<dbReference type="EMBL" id="CP038810">
    <property type="protein sequence ID" value="QBZ99046.1"/>
    <property type="molecule type" value="Genomic_DNA"/>
</dbReference>
<keyword evidence="2" id="KW-1185">Reference proteome</keyword>
<dbReference type="SUPFAM" id="SSF51126">
    <property type="entry name" value="Pectin lyase-like"/>
    <property type="match status" value="1"/>
</dbReference>
<evidence type="ECO:0000313" key="1">
    <source>
        <dbReference type="EMBL" id="QBZ99046.1"/>
    </source>
</evidence>
<dbReference type="OrthoDB" id="1111178at2"/>
<evidence type="ECO:0000313" key="2">
    <source>
        <dbReference type="Proteomes" id="UP000296862"/>
    </source>
</evidence>
<dbReference type="RefSeq" id="WP_136152914.1">
    <property type="nucleotide sequence ID" value="NZ_CP038810.1"/>
</dbReference>